<dbReference type="InterPro" id="IPR009009">
    <property type="entry name" value="RlpA-like_DPBB"/>
</dbReference>
<dbReference type="GO" id="GO:0005576">
    <property type="term" value="C:extracellular region"/>
    <property type="evidence" value="ECO:0007669"/>
    <property type="project" value="UniProtKB-SubCell"/>
</dbReference>
<dbReference type="AlphaFoldDB" id="A0A835QRQ7"/>
<dbReference type="EMBL" id="JADCNL010000007">
    <property type="protein sequence ID" value="KAG0472632.1"/>
    <property type="molecule type" value="Genomic_DNA"/>
</dbReference>
<gene>
    <name evidence="6" type="ORF">HPP92_014489</name>
</gene>
<proteinExistence type="inferred from homology"/>
<feature type="domain" description="Expansin-like EG45" evidence="4">
    <location>
        <begin position="7"/>
        <end position="79"/>
    </location>
</feature>
<evidence type="ECO:0000313" key="6">
    <source>
        <dbReference type="EMBL" id="KAG0472632.1"/>
    </source>
</evidence>
<keyword evidence="3" id="KW-0964">Secreted</keyword>
<protein>
    <submittedName>
        <fullName evidence="6">Uncharacterized protein</fullName>
    </submittedName>
</protein>
<comment type="similarity">
    <text evidence="2">Belongs to the expansin family. Expansin B subfamily.</text>
</comment>
<evidence type="ECO:0000259" key="5">
    <source>
        <dbReference type="PROSITE" id="PS50843"/>
    </source>
</evidence>
<dbReference type="PANTHER" id="PTHR31692">
    <property type="entry name" value="EXPANSIN-B3"/>
    <property type="match status" value="1"/>
</dbReference>
<dbReference type="PROSITE" id="PS50842">
    <property type="entry name" value="EXPANSIN_EG45"/>
    <property type="match status" value="1"/>
</dbReference>
<feature type="domain" description="Expansin-like CBD" evidence="5">
    <location>
        <begin position="92"/>
        <end position="175"/>
    </location>
</feature>
<dbReference type="Gene3D" id="2.40.40.10">
    <property type="entry name" value="RlpA-like domain"/>
    <property type="match status" value="1"/>
</dbReference>
<dbReference type="Gene3D" id="2.60.40.760">
    <property type="entry name" value="Expansin, cellulose-binding-like domain"/>
    <property type="match status" value="1"/>
</dbReference>
<dbReference type="Pfam" id="PF01357">
    <property type="entry name" value="Expansin_C"/>
    <property type="match status" value="1"/>
</dbReference>
<comment type="subcellular location">
    <subcellularLocation>
        <location evidence="1">Secreted</location>
    </subcellularLocation>
</comment>
<dbReference type="InterPro" id="IPR007112">
    <property type="entry name" value="Expansin/allergen_DPBB_dom"/>
</dbReference>
<evidence type="ECO:0000313" key="7">
    <source>
        <dbReference type="Proteomes" id="UP000636800"/>
    </source>
</evidence>
<dbReference type="SUPFAM" id="SSF49590">
    <property type="entry name" value="PHL pollen allergen"/>
    <property type="match status" value="1"/>
</dbReference>
<dbReference type="OrthoDB" id="185373at2759"/>
<reference evidence="6 7" key="1">
    <citation type="journal article" date="2020" name="Nat. Food">
        <title>A phased Vanilla planifolia genome enables genetic improvement of flavour and production.</title>
        <authorList>
            <person name="Hasing T."/>
            <person name="Tang H."/>
            <person name="Brym M."/>
            <person name="Khazi F."/>
            <person name="Huang T."/>
            <person name="Chambers A.H."/>
        </authorList>
    </citation>
    <scope>NUCLEOTIDE SEQUENCE [LARGE SCALE GENOMIC DNA]</scope>
    <source>
        <tissue evidence="6">Leaf</tissue>
    </source>
</reference>
<dbReference type="InterPro" id="IPR007117">
    <property type="entry name" value="Expansin_CBD"/>
</dbReference>
<comment type="caution">
    <text evidence="6">The sequence shown here is derived from an EMBL/GenBank/DDBJ whole genome shotgun (WGS) entry which is preliminary data.</text>
</comment>
<name>A0A835QRQ7_VANPL</name>
<dbReference type="PRINTS" id="PR00829">
    <property type="entry name" value="LOLP1ALLERGN"/>
</dbReference>
<dbReference type="PANTHER" id="PTHR31692:SF56">
    <property type="entry name" value="EXPANSIN-B2-RELATED"/>
    <property type="match status" value="1"/>
</dbReference>
<evidence type="ECO:0000259" key="4">
    <source>
        <dbReference type="PROSITE" id="PS50842"/>
    </source>
</evidence>
<evidence type="ECO:0000256" key="2">
    <source>
        <dbReference type="ARBA" id="ARBA00005650"/>
    </source>
</evidence>
<dbReference type="PROSITE" id="PS50843">
    <property type="entry name" value="EXPANSIN_CBD"/>
    <property type="match status" value="1"/>
</dbReference>
<evidence type="ECO:0000256" key="3">
    <source>
        <dbReference type="ARBA" id="ARBA00022525"/>
    </source>
</evidence>
<accession>A0A835QRQ7</accession>
<dbReference type="InterPro" id="IPR036749">
    <property type="entry name" value="Expansin_CBD_sf"/>
</dbReference>
<dbReference type="SUPFAM" id="SSF50685">
    <property type="entry name" value="Barwin-like endoglucanases"/>
    <property type="match status" value="1"/>
</dbReference>
<dbReference type="Pfam" id="PF03330">
    <property type="entry name" value="DPBB_1"/>
    <property type="match status" value="1"/>
</dbReference>
<dbReference type="PRINTS" id="PR01225">
    <property type="entry name" value="EXPANSNFAMLY"/>
</dbReference>
<sequence>MVPVAMVKCTENPLCSGYPVTVTITDQCPGGPCAAEAVHFDMSGTAFGALALPGKASQLQSAGAIPVEYSRIPCHYNGYTIAFKVDGGSTAYYFAVLVEFEGGDGDLSAVELKQFGGSQGWLRLEQSWGATWKLNSGSPLTPPLSIRLTTLASHAVVVADDVIPVGWKAGATYRSHVS</sequence>
<dbReference type="InterPro" id="IPR036908">
    <property type="entry name" value="RlpA-like_sf"/>
</dbReference>
<keyword evidence="7" id="KW-1185">Reference proteome</keyword>
<dbReference type="Proteomes" id="UP000636800">
    <property type="component" value="Chromosome 7"/>
</dbReference>
<organism evidence="6 7">
    <name type="scientific">Vanilla planifolia</name>
    <name type="common">Vanilla</name>
    <dbReference type="NCBI Taxonomy" id="51239"/>
    <lineage>
        <taxon>Eukaryota</taxon>
        <taxon>Viridiplantae</taxon>
        <taxon>Streptophyta</taxon>
        <taxon>Embryophyta</taxon>
        <taxon>Tracheophyta</taxon>
        <taxon>Spermatophyta</taxon>
        <taxon>Magnoliopsida</taxon>
        <taxon>Liliopsida</taxon>
        <taxon>Asparagales</taxon>
        <taxon>Orchidaceae</taxon>
        <taxon>Vanilloideae</taxon>
        <taxon>Vanilleae</taxon>
        <taxon>Vanilla</taxon>
    </lineage>
</organism>
<evidence type="ECO:0000256" key="1">
    <source>
        <dbReference type="ARBA" id="ARBA00004613"/>
    </source>
</evidence>
<dbReference type="InterPro" id="IPR005795">
    <property type="entry name" value="LolPI"/>
</dbReference>
<dbReference type="InterPro" id="IPR007118">
    <property type="entry name" value="Expan_Lol_pI"/>
</dbReference>